<feature type="region of interest" description="Disordered" evidence="3">
    <location>
        <begin position="1292"/>
        <end position="1330"/>
    </location>
</feature>
<dbReference type="GO" id="GO:0007160">
    <property type="term" value="P:cell-matrix adhesion"/>
    <property type="evidence" value="ECO:0007669"/>
    <property type="project" value="TreeGrafter"/>
</dbReference>
<feature type="region of interest" description="Disordered" evidence="3">
    <location>
        <begin position="1137"/>
        <end position="1168"/>
    </location>
</feature>
<accession>A0A9P0CCC3</accession>
<protein>
    <submittedName>
        <fullName evidence="5">Uncharacterized protein</fullName>
    </submittedName>
</protein>
<sequence length="1783" mass="198692">MLLPLRKWIFCLLHASTLVSLIHLAEIPTSCGPNCAFLRAAECIFLQRPTYECDSNDAHIPSSLLKLLDTLPQNIKNSILNGKFKIANSSDMMRVSPSLLNLIPTKVVQLNAEIVSSYLRAYPYESLAATKLISCLNSSRERKAFLEIWSGDESNSKIEDIVASALTIWKIDADWNFLDLVDSNSTVLLHVPPDFLLTFDTKGASEFLFHLGSKFNSISHAKMMRILRNLSSKNLKVLQRAWAILAMRELPDKIKWNKYNFILPGLTLDELKNLEIDEVKPIIAYDFSVAQIRTVVSKIIVPWHINFKQVALWVKFMSPSQIQNLWQFNFKDLKIMANETASYITAKQILLYQLYQLNQKYVKEGKYPNLNGSADLIKLDGGFVAILPLAIIEQLSASDVLTLDSLQKIDSSSMSLSMAYYLTDESRVFNLGAPSKKLTGIRGMLRAIPTSQIMAINGEMSSIILHHLLQNLQGDNVLRNLELLKKCRSFLGNVDYVLKFLLENKDKNMYFSLLSPKDIAHISLSSINDLVKDNYGQRIQELPSHILAAILSNNSPTSWTWNNMFNSSNAFESLLMGLSCKEIRKIADSDFITIIGRYNDERMKIGKVFPKNLQHCGQAALINYLLLKSNLYNEPELIDLLEPSDIEAVGGYILASLPVEEILQAQYSAHIISAIGQLSLPELMLAASQDHLNTLMDEYLNKDHNLTDILNLRNLIHFIPASALVKINPMDLKYMIESGIIDKRLCGDSSTREAWSRLLITIYGSPSKWNASQLETVGDLMIAFSSDRLDTIDSAQWQLLADIAVTRYTDIVEWPKTSTFYQACMSTLIKSEQKRYLEAVKSLARKYFTEVQRMASSIKLNTKDDSIVLIKTNKSSSENLPVPKIISLDEGGSSAEDIYEIFTEEPSTKSHQETTPSPQQLHPKDTFKMKSVSVSSFKSPSEIISTSRTSPEDANVLSSSTKFHPGNVSGENYNPHPRIRSQEDSNEDHASQTNTDSEENGATLFKSPGFPLITEVSTGTPHQRNETPGTNSLHPIPHDHEFLPEFSEPSVVSPRETTNYFSTEASRYGSDDTVSTLRMSFLPKNILSKEDEDNGDLHVHIIEPEIMEDNPILKNPDEIKKGISIDSDRSILSEIDTDDSRQMQSSVEDDKLEVSFTDANEKPESSSTDAPNFFLGLFNGFTTKSTISTEVLSTDSTERPKLNFADGPNFLSGLLNGFTTKSVISTTPESVNENSLETEFDSNLVSSTTTEGTEYELGDTFSALLFGKEFTDQAVKVRKGLKQLMGVDKSRESPIPFNTTNMKATDRIPPVQSEGEEQGVESDVNSSSVEDEVYQSTITSILSVEPINERTQAEAIVFNENPSAERNSKPPTDMISSTEPLTQPSVVSENMDPFDFLDYKAGKIISLDNISEMLDLDYDHPLAEVIGKEGISSSEADARFARFRRNADQPSNSGFCDSVKVLGASAVLAVRDFDLHSVTNDELLNCVEDLGKLDLPQSIKEIIWQRVKSLEVVDMAIGTLAGAWKLDDANNVSLNISEDWNLEIIHLLSKYNKDNLVANAVVKKMKKQIFTGELIGEVPEAVIVAMGPLLCHLNPNELQLMFQTPGTFMHVIPIIGNMMRDCEMECLSKFAKLAVAFMDTPDLWTSDMVALLGPIPAGLDEDNWRLLASRPQSVSGLRPSSLECLPQSFLQMMGVEALGSISPLTAKILTDNQLKSLEKQKADVLISVKNEQWSLRNISALHKLNIDTTTKPKIEVDLSSNSNSVTPSILIAVCLSAIFSSWC</sequence>
<proteinExistence type="predicted"/>
<feature type="compositionally biased region" description="Basic and acidic residues" evidence="3">
    <location>
        <begin position="980"/>
        <end position="990"/>
    </location>
</feature>
<feature type="region of interest" description="Disordered" evidence="3">
    <location>
        <begin position="904"/>
        <end position="926"/>
    </location>
</feature>
<reference evidence="5" key="1">
    <citation type="submission" date="2021-12" db="EMBL/GenBank/DDBJ databases">
        <authorList>
            <person name="King R."/>
        </authorList>
    </citation>
    <scope>NUCLEOTIDE SEQUENCE</scope>
</reference>
<feature type="region of interest" description="Disordered" evidence="3">
    <location>
        <begin position="938"/>
        <end position="1010"/>
    </location>
</feature>
<dbReference type="GO" id="GO:0009986">
    <property type="term" value="C:cell surface"/>
    <property type="evidence" value="ECO:0007669"/>
    <property type="project" value="TreeGrafter"/>
</dbReference>
<evidence type="ECO:0000256" key="2">
    <source>
        <dbReference type="ARBA" id="ARBA00023180"/>
    </source>
</evidence>
<dbReference type="InterPro" id="IPR026664">
    <property type="entry name" value="Stereocilin-rel"/>
</dbReference>
<feature type="compositionally biased region" description="Low complexity" evidence="3">
    <location>
        <begin position="938"/>
        <end position="947"/>
    </location>
</feature>
<dbReference type="PANTHER" id="PTHR23412">
    <property type="entry name" value="STEREOCILIN RELATED"/>
    <property type="match status" value="1"/>
</dbReference>
<dbReference type="Proteomes" id="UP001152759">
    <property type="component" value="Chromosome 5"/>
</dbReference>
<evidence type="ECO:0000256" key="3">
    <source>
        <dbReference type="SAM" id="MobiDB-lite"/>
    </source>
</evidence>
<dbReference type="PANTHER" id="PTHR23412:SF17">
    <property type="entry name" value="OTOANCORIN"/>
    <property type="match status" value="1"/>
</dbReference>
<organism evidence="5 6">
    <name type="scientific">Bemisia tabaci</name>
    <name type="common">Sweetpotato whitefly</name>
    <name type="synonym">Aleurodes tabaci</name>
    <dbReference type="NCBI Taxonomy" id="7038"/>
    <lineage>
        <taxon>Eukaryota</taxon>
        <taxon>Metazoa</taxon>
        <taxon>Ecdysozoa</taxon>
        <taxon>Arthropoda</taxon>
        <taxon>Hexapoda</taxon>
        <taxon>Insecta</taxon>
        <taxon>Pterygota</taxon>
        <taxon>Neoptera</taxon>
        <taxon>Paraneoptera</taxon>
        <taxon>Hemiptera</taxon>
        <taxon>Sternorrhyncha</taxon>
        <taxon>Aleyrodoidea</taxon>
        <taxon>Aleyrodidae</taxon>
        <taxon>Aleyrodinae</taxon>
        <taxon>Bemisia</taxon>
    </lineage>
</organism>
<keyword evidence="6" id="KW-1185">Reference proteome</keyword>
<feature type="chain" id="PRO_5040353118" evidence="4">
    <location>
        <begin position="25"/>
        <end position="1783"/>
    </location>
</feature>
<keyword evidence="1 4" id="KW-0732">Signal</keyword>
<feature type="compositionally biased region" description="Basic and acidic residues" evidence="3">
    <location>
        <begin position="1148"/>
        <end position="1164"/>
    </location>
</feature>
<evidence type="ECO:0000256" key="1">
    <source>
        <dbReference type="ARBA" id="ARBA00022729"/>
    </source>
</evidence>
<dbReference type="KEGG" id="btab:109035551"/>
<evidence type="ECO:0000313" key="5">
    <source>
        <dbReference type="EMBL" id="CAH0771773.1"/>
    </source>
</evidence>
<evidence type="ECO:0000256" key="4">
    <source>
        <dbReference type="SAM" id="SignalP"/>
    </source>
</evidence>
<evidence type="ECO:0000313" key="6">
    <source>
        <dbReference type="Proteomes" id="UP001152759"/>
    </source>
</evidence>
<name>A0A9P0CCC3_BEMTA</name>
<dbReference type="EMBL" id="OU963866">
    <property type="protein sequence ID" value="CAH0771773.1"/>
    <property type="molecule type" value="Genomic_DNA"/>
</dbReference>
<keyword evidence="2" id="KW-0325">Glycoprotein</keyword>
<gene>
    <name evidence="5" type="ORF">BEMITA_LOCUS8476</name>
</gene>
<feature type="signal peptide" evidence="4">
    <location>
        <begin position="1"/>
        <end position="24"/>
    </location>
</feature>